<comment type="similarity">
    <text evidence="6">Belongs to the WD repeat WDR6 family.</text>
</comment>
<comment type="caution">
    <text evidence="8">The sequence shown here is derived from an EMBL/GenBank/DDBJ whole genome shotgun (WGS) entry which is preliminary data.</text>
</comment>
<evidence type="ECO:0000256" key="6">
    <source>
        <dbReference type="ARBA" id="ARBA00038255"/>
    </source>
</evidence>
<dbReference type="PANTHER" id="PTHR14344">
    <property type="entry name" value="WD REPEAT PROTEIN"/>
    <property type="match status" value="1"/>
</dbReference>
<keyword evidence="4" id="KW-0819">tRNA processing</keyword>
<evidence type="ECO:0000256" key="5">
    <source>
        <dbReference type="ARBA" id="ARBA00022737"/>
    </source>
</evidence>
<dbReference type="EMBL" id="WIQZ01000003">
    <property type="protein sequence ID" value="KAF3146127.1"/>
    <property type="molecule type" value="Genomic_DNA"/>
</dbReference>
<dbReference type="AlphaFoldDB" id="A0A7C8JTP4"/>
<dbReference type="Gene3D" id="2.130.10.10">
    <property type="entry name" value="YVTN repeat-like/Quinoprotein amine dehydrogenase"/>
    <property type="match status" value="3"/>
</dbReference>
<organism evidence="8 9">
    <name type="scientific">Orbilia oligospora</name>
    <name type="common">Nematode-trapping fungus</name>
    <name type="synonym">Arthrobotrys oligospora</name>
    <dbReference type="NCBI Taxonomy" id="2813651"/>
    <lineage>
        <taxon>Eukaryota</taxon>
        <taxon>Fungi</taxon>
        <taxon>Dikarya</taxon>
        <taxon>Ascomycota</taxon>
        <taxon>Pezizomycotina</taxon>
        <taxon>Orbiliomycetes</taxon>
        <taxon>Orbiliales</taxon>
        <taxon>Orbiliaceae</taxon>
        <taxon>Orbilia</taxon>
    </lineage>
</organism>
<dbReference type="PROSITE" id="PS50294">
    <property type="entry name" value="WD_REPEATS_REGION"/>
    <property type="match status" value="1"/>
</dbReference>
<keyword evidence="5" id="KW-0677">Repeat</keyword>
<comment type="subcellular location">
    <subcellularLocation>
        <location evidence="1">Cytoplasm</location>
    </subcellularLocation>
</comment>
<evidence type="ECO:0000313" key="9">
    <source>
        <dbReference type="Proteomes" id="UP000480548"/>
    </source>
</evidence>
<dbReference type="InterPro" id="IPR036322">
    <property type="entry name" value="WD40_repeat_dom_sf"/>
</dbReference>
<gene>
    <name evidence="8" type="ORF">TWF703_005673</name>
</gene>
<evidence type="ECO:0000256" key="1">
    <source>
        <dbReference type="ARBA" id="ARBA00004496"/>
    </source>
</evidence>
<dbReference type="InterPro" id="IPR011047">
    <property type="entry name" value="Quinoprotein_ADH-like_sf"/>
</dbReference>
<evidence type="ECO:0000313" key="8">
    <source>
        <dbReference type="EMBL" id="KAF3146127.1"/>
    </source>
</evidence>
<dbReference type="GO" id="GO:0030488">
    <property type="term" value="P:tRNA methylation"/>
    <property type="evidence" value="ECO:0007669"/>
    <property type="project" value="TreeGrafter"/>
</dbReference>
<dbReference type="GO" id="GO:0005737">
    <property type="term" value="C:cytoplasm"/>
    <property type="evidence" value="ECO:0007669"/>
    <property type="project" value="UniProtKB-SubCell"/>
</dbReference>
<evidence type="ECO:0000256" key="2">
    <source>
        <dbReference type="ARBA" id="ARBA00022490"/>
    </source>
</evidence>
<dbReference type="InterPro" id="IPR015943">
    <property type="entry name" value="WD40/YVTN_repeat-like_dom_sf"/>
</dbReference>
<dbReference type="Proteomes" id="UP000480548">
    <property type="component" value="Unassembled WGS sequence"/>
</dbReference>
<sequence>MKSRSYVGPVTSLAFFGDDLLVGHGLELKFFTLSNSQPLLQWRKRIFKRERIQGIQISSPTQNKRPAPNANVLLWGGKRFQVIRLADLMDPNFNTKIEDEIPAPDWILHSVFLEPDGDVPRIAMMTAHNTILTYRHEQSIELASRYRWYPSPERCLLYSATLFRDSTTQTTNDLVAIAGTVFGEVLLWKLNTSQDKVPEKVELSARYLSHEGSVFGVSISPDFSYAASCSDDRTIRLWNIKADIVGLEGCREIKEPLAIGWGHQARIWGVRFLQAEEGYVRIISFSEDLTAKVWSMRLDGPNPLICTQTFKNLHSASGKNIWSLAIHPSERHFVTGGADGGIASWKILEDVRETPAIKETIANLEEILPPPQASGGKSIKDEPRKYVALGSRSFIVAMSSGWLLHCNLSKPSIEWQTVGFWPQIKNLSAMGAGRFEIDGTCNHLVALGDNTGKVLLQTWHRCLPATPTNPLDQDWIQICDTRPSDIFFSHYQNKNDTHSVYAAVTTFKPDTPIQLLRINVETAEKPFIAQSWSLIPPETFPFTAILVYTCGGRVFCFAGSRHGAFALYRLTSDDTSINPLKIWRHVHDDESITSLGLKGDPSQIDVNTGAASSVELLLTSTGRSGAYKFHKVLVNTNTQEYELVELNAVYPAAVPRVENYRKFTTSPNGGYEIIYGFRGRDFVLWNQTLGLEAASYDCEGGNRSWDFSFGADEDTQGEGLFVFTKSKRCYIVEFKQILHNPLLQTPFHGREVKTLAISSQGIIATGAEDTIIRLSSLDRETNQLLPLTFRKTHTTGLQDLVWSPCGGWLFSSGSVEEVYCWKINTETKIQSGTVGMLQEAVHEVSTASLPDLRVCGLDAAAVYTEKGDHYGFLVGMVRSDSSIKLALYDIAEKKFMTIAEGHYKTSCLLQIRFHLTTYGGILMLTAGTNGHVTFWDITQTMNVCGVSAKSSTASNLVALSLKEPQVSASVPEKLRTDQWILSQTVHQNSIKVLELYGLEGDDILMLTGGDDTAISVSRIKCKENPEKMGTMIDGITTKLLERAHASAVTALAPLGSTLSAVDHKEQRIEFLSSGVDQQVKRWCIKLNDGTAIESVEVVEDIYVSVPDVSSLALIGAGDKDRRLHESLMIVEVLQGSNLKYRNGLAASHCK</sequence>
<dbReference type="SMART" id="SM00320">
    <property type="entry name" value="WD40"/>
    <property type="match status" value="6"/>
</dbReference>
<dbReference type="Pfam" id="PF00400">
    <property type="entry name" value="WD40"/>
    <property type="match status" value="2"/>
</dbReference>
<name>A0A7C8JTP4_ORBOL</name>
<feature type="repeat" description="WD" evidence="7">
    <location>
        <begin position="207"/>
        <end position="241"/>
    </location>
</feature>
<dbReference type="PROSITE" id="PS50082">
    <property type="entry name" value="WD_REPEATS_2"/>
    <property type="match status" value="1"/>
</dbReference>
<keyword evidence="2" id="KW-0963">Cytoplasm</keyword>
<dbReference type="SUPFAM" id="SSF50998">
    <property type="entry name" value="Quinoprotein alcohol dehydrogenase-like"/>
    <property type="match status" value="1"/>
</dbReference>
<dbReference type="InterPro" id="IPR001680">
    <property type="entry name" value="WD40_rpt"/>
</dbReference>
<protein>
    <submittedName>
        <fullName evidence="8">Uncharacterized protein</fullName>
    </submittedName>
</protein>
<evidence type="ECO:0000256" key="3">
    <source>
        <dbReference type="ARBA" id="ARBA00022574"/>
    </source>
</evidence>
<evidence type="ECO:0000256" key="7">
    <source>
        <dbReference type="PROSITE-ProRule" id="PRU00221"/>
    </source>
</evidence>
<dbReference type="InterPro" id="IPR051973">
    <property type="entry name" value="tRNA_Anticodon_Mtase-Reg"/>
</dbReference>
<dbReference type="SUPFAM" id="SSF50978">
    <property type="entry name" value="WD40 repeat-like"/>
    <property type="match status" value="2"/>
</dbReference>
<proteinExistence type="inferred from homology"/>
<dbReference type="SUPFAM" id="SSF63829">
    <property type="entry name" value="Calcium-dependent phosphotriesterase"/>
    <property type="match status" value="1"/>
</dbReference>
<reference evidence="8 9" key="1">
    <citation type="submission" date="2019-06" db="EMBL/GenBank/DDBJ databases">
        <authorList>
            <person name="Palmer J.M."/>
        </authorList>
    </citation>
    <scope>NUCLEOTIDE SEQUENCE [LARGE SCALE GENOMIC DNA]</scope>
    <source>
        <strain evidence="8 9">TWF703</strain>
    </source>
</reference>
<accession>A0A7C8JTP4</accession>
<dbReference type="InterPro" id="IPR019775">
    <property type="entry name" value="WD40_repeat_CS"/>
</dbReference>
<dbReference type="PROSITE" id="PS00678">
    <property type="entry name" value="WD_REPEATS_1"/>
    <property type="match status" value="1"/>
</dbReference>
<dbReference type="PANTHER" id="PTHR14344:SF3">
    <property type="entry name" value="WD REPEAT-CONTAINING PROTEIN 6"/>
    <property type="match status" value="1"/>
</dbReference>
<keyword evidence="3 7" id="KW-0853">WD repeat</keyword>
<evidence type="ECO:0000256" key="4">
    <source>
        <dbReference type="ARBA" id="ARBA00022694"/>
    </source>
</evidence>